<keyword evidence="4" id="KW-1185">Reference proteome</keyword>
<organism evidence="3 4">
    <name type="scientific">Faecalitalea cylindroides</name>
    <dbReference type="NCBI Taxonomy" id="39483"/>
    <lineage>
        <taxon>Bacteria</taxon>
        <taxon>Bacillati</taxon>
        <taxon>Bacillota</taxon>
        <taxon>Erysipelotrichia</taxon>
        <taxon>Erysipelotrichales</taxon>
        <taxon>Erysipelotrichaceae</taxon>
        <taxon>Faecalitalea</taxon>
    </lineage>
</organism>
<comment type="caution">
    <text evidence="3">The sequence shown here is derived from an EMBL/GenBank/DDBJ whole genome shotgun (WGS) entry which is preliminary data.</text>
</comment>
<dbReference type="AlphaFoldDB" id="A0A1Y4LXJ2"/>
<dbReference type="Gene3D" id="3.40.570.10">
    <property type="entry name" value="Extracellular Endonuclease, subunit A"/>
    <property type="match status" value="1"/>
</dbReference>
<reference evidence="4" key="1">
    <citation type="submission" date="2017-04" db="EMBL/GenBank/DDBJ databases">
        <title>Function of individual gut microbiota members based on whole genome sequencing of pure cultures obtained from chicken caecum.</title>
        <authorList>
            <person name="Medvecky M."/>
            <person name="Cejkova D."/>
            <person name="Polansky O."/>
            <person name="Karasova D."/>
            <person name="Kubasova T."/>
            <person name="Cizek A."/>
            <person name="Rychlik I."/>
        </authorList>
    </citation>
    <scope>NUCLEOTIDE SEQUENCE [LARGE SCALE GENOMIC DNA]</scope>
    <source>
        <strain evidence="4">An178</strain>
    </source>
</reference>
<keyword evidence="1" id="KW-0732">Signal</keyword>
<evidence type="ECO:0000313" key="4">
    <source>
        <dbReference type="Proteomes" id="UP000195447"/>
    </source>
</evidence>
<feature type="signal peptide" evidence="1">
    <location>
        <begin position="1"/>
        <end position="24"/>
    </location>
</feature>
<evidence type="ECO:0000313" key="3">
    <source>
        <dbReference type="EMBL" id="OUP61308.1"/>
    </source>
</evidence>
<feature type="domain" description="Type VII secretion system protein EssD-like" evidence="2">
    <location>
        <begin position="64"/>
        <end position="190"/>
    </location>
</feature>
<accession>A0A1Y4LXJ2</accession>
<feature type="chain" id="PRO_5012011663" description="Type VII secretion system protein EssD-like domain-containing protein" evidence="1">
    <location>
        <begin position="25"/>
        <end position="285"/>
    </location>
</feature>
<dbReference type="InterPro" id="IPR035451">
    <property type="entry name" value="Ada-like_dom_sf"/>
</dbReference>
<evidence type="ECO:0000259" key="2">
    <source>
        <dbReference type="Pfam" id="PF13930"/>
    </source>
</evidence>
<proteinExistence type="predicted"/>
<protein>
    <recommendedName>
        <fullName evidence="2">Type VII secretion system protein EssD-like domain-containing protein</fullName>
    </recommendedName>
</protein>
<dbReference type="InterPro" id="IPR044929">
    <property type="entry name" value="DNA/RNA_non-sp_Endonuclease_sf"/>
</dbReference>
<dbReference type="RefSeq" id="WP_206383590.1">
    <property type="nucleotide sequence ID" value="NZ_NFKM01000004.1"/>
</dbReference>
<dbReference type="Gene3D" id="3.40.10.10">
    <property type="entry name" value="DNA Methylphosphotriester Repair Domain"/>
    <property type="match status" value="1"/>
</dbReference>
<evidence type="ECO:0000256" key="1">
    <source>
        <dbReference type="SAM" id="SignalP"/>
    </source>
</evidence>
<gene>
    <name evidence="3" type="ORF">B5F14_03075</name>
</gene>
<dbReference type="Pfam" id="PF13930">
    <property type="entry name" value="Endonuclea_NS_2"/>
    <property type="match status" value="1"/>
</dbReference>
<sequence>MKKLIITIFTAVSMILCLSGCSSAEQTTSIQSVSVEDIPAYTNSPYVVINENVPDFDLSKKQDSYQIYSELDDLGRTLDAEACLSKDMMPTEERNSISSIHPSGWHSIQDDSIPGGSLYNRCHLIAYQLTGVNDERNLITGTRYLNVEGMLPFEEMVADYIRETDNHVLYRVTPYYEGDNLVASGVFMEAYSLEDKGDGICFHVYCYNVMPSVEIDYKTGDAVIENSNIDTQTQKDYILNIKSKKIHLPECNGVQTMSDKNKKEVHASIDELQQEGYSICSNCIH</sequence>
<name>A0A1Y4LXJ2_9FIRM</name>
<dbReference type="InterPro" id="IPR044927">
    <property type="entry name" value="Endonuclea_NS_2"/>
</dbReference>
<dbReference type="Proteomes" id="UP000195447">
    <property type="component" value="Unassembled WGS sequence"/>
</dbReference>
<dbReference type="EMBL" id="NFKM01000004">
    <property type="protein sequence ID" value="OUP61308.1"/>
    <property type="molecule type" value="Genomic_DNA"/>
</dbReference>